<gene>
    <name evidence="3" type="ORF">Hypma_006337</name>
</gene>
<evidence type="ECO:0000256" key="2">
    <source>
        <dbReference type="SAM" id="MobiDB-lite"/>
    </source>
</evidence>
<keyword evidence="4" id="KW-1185">Reference proteome</keyword>
<keyword evidence="1" id="KW-0175">Coiled coil</keyword>
<evidence type="ECO:0000313" key="3">
    <source>
        <dbReference type="EMBL" id="RDB26241.1"/>
    </source>
</evidence>
<evidence type="ECO:0000256" key="1">
    <source>
        <dbReference type="SAM" id="Coils"/>
    </source>
</evidence>
<feature type="region of interest" description="Disordered" evidence="2">
    <location>
        <begin position="1"/>
        <end position="51"/>
    </location>
</feature>
<name>A0A369JV74_HYPMA</name>
<feature type="coiled-coil region" evidence="1">
    <location>
        <begin position="210"/>
        <end position="241"/>
    </location>
</feature>
<feature type="coiled-coil region" evidence="1">
    <location>
        <begin position="126"/>
        <end position="160"/>
    </location>
</feature>
<dbReference type="AlphaFoldDB" id="A0A369JV74"/>
<accession>A0A369JV74</accession>
<protein>
    <submittedName>
        <fullName evidence="3">Uncharacterized protein</fullName>
    </submittedName>
</protein>
<proteinExistence type="predicted"/>
<dbReference type="SUPFAM" id="SSF58104">
    <property type="entry name" value="Methyl-accepting chemotaxis protein (MCP) signaling domain"/>
    <property type="match status" value="1"/>
</dbReference>
<dbReference type="EMBL" id="LUEZ02000040">
    <property type="protein sequence ID" value="RDB26241.1"/>
    <property type="molecule type" value="Genomic_DNA"/>
</dbReference>
<dbReference type="Proteomes" id="UP000076154">
    <property type="component" value="Unassembled WGS sequence"/>
</dbReference>
<dbReference type="InParanoid" id="A0A369JV74"/>
<comment type="caution">
    <text evidence="3">The sequence shown here is derived from an EMBL/GenBank/DDBJ whole genome shotgun (WGS) entry which is preliminary data.</text>
</comment>
<feature type="compositionally biased region" description="Polar residues" evidence="2">
    <location>
        <begin position="40"/>
        <end position="50"/>
    </location>
</feature>
<evidence type="ECO:0000313" key="4">
    <source>
        <dbReference type="Proteomes" id="UP000076154"/>
    </source>
</evidence>
<reference evidence="3" key="1">
    <citation type="submission" date="2018-04" db="EMBL/GenBank/DDBJ databases">
        <title>Whole genome sequencing of Hypsizygus marmoreus.</title>
        <authorList>
            <person name="Choi I.-G."/>
            <person name="Min B."/>
            <person name="Kim J.-G."/>
            <person name="Kim S."/>
            <person name="Oh Y.-L."/>
            <person name="Kong W.-S."/>
            <person name="Park H."/>
            <person name="Jeong J."/>
            <person name="Song E.-S."/>
        </authorList>
    </citation>
    <scope>NUCLEOTIDE SEQUENCE [LARGE SCALE GENOMIC DNA]</scope>
    <source>
        <strain evidence="3">51987-8</strain>
    </source>
</reference>
<organism evidence="3 4">
    <name type="scientific">Hypsizygus marmoreus</name>
    <name type="common">White beech mushroom</name>
    <name type="synonym">Agaricus marmoreus</name>
    <dbReference type="NCBI Taxonomy" id="39966"/>
    <lineage>
        <taxon>Eukaryota</taxon>
        <taxon>Fungi</taxon>
        <taxon>Dikarya</taxon>
        <taxon>Basidiomycota</taxon>
        <taxon>Agaricomycotina</taxon>
        <taxon>Agaricomycetes</taxon>
        <taxon>Agaricomycetidae</taxon>
        <taxon>Agaricales</taxon>
        <taxon>Tricholomatineae</taxon>
        <taxon>Lyophyllaceae</taxon>
        <taxon>Hypsizygus</taxon>
    </lineage>
</organism>
<sequence>MAQNPHLNTVPLRLKRKRDHSSPRSLGDATFVSAPHYQPQLASSQPSLGTRRTIARDKHRHRSYEEIEQNNGNTQMGVSSSLQASANMDVDEDMVQKAFQVARYLDQCSKSGYGQAKLIHDLTKQKDEARETWVRLATELEEMTKQRDDAQENLVQLAGDLQSMTWQRDEARARCIGMGRYLQNMAMQRDEARIRCRQLYTDLRAVGKEKREIERSEEILATELRNLAKQTSRAAKEKEKDTCLAKDLKDMTMQRDQALKEKADIVTMYNSLVQEILHESDKWLKLFATAKVKNAERLFSLSASF</sequence>